<protein>
    <submittedName>
        <fullName evidence="1">Uncharacterized protein</fullName>
    </submittedName>
</protein>
<evidence type="ECO:0000313" key="1">
    <source>
        <dbReference type="EMBL" id="BES84515.1"/>
    </source>
</evidence>
<keyword evidence="2" id="KW-1185">Reference proteome</keyword>
<evidence type="ECO:0000313" key="2">
    <source>
        <dbReference type="Proteomes" id="UP001377830"/>
    </source>
</evidence>
<dbReference type="NCBIfam" id="NF047389">
    <property type="entry name" value="ATPase_Sll1717"/>
    <property type="match status" value="1"/>
</dbReference>
<dbReference type="InterPro" id="IPR059206">
    <property type="entry name" value="Sll1717-like"/>
</dbReference>
<sequence>MFNPQEYTIDLDFYDENLFGNEAGEDEDPEVLSSYFITKDKFDKFLSPSRSFGIVRARKGMGKSSLLSKLAFDVSKKDPGAVVISVTGADLLSYGNFEGHDHLKLQNEWKKALSARINYELGSKIGFAWTDDQMALVEASELVGYKGRNFLGALLSRIKSKNIPIELISPVAKNSSVLLERYMAEKEDADIWLFVDDIDSTFSADDIHKARVSSFFSACRALARDVKGMKIRASVRTDVWTTIRYNEDLDKCEQYAIDINWSRTELEKIISNKILSYLNRHRQNNVTKHWSVERATDREKLISLVFMKKIRWSGSQVSPFTPIRILGAKRPK</sequence>
<dbReference type="KEGG" id="parl:PEC302110_16120"/>
<reference evidence="2" key="1">
    <citation type="journal article" date="2024" name="Int. J. Syst. Evol. Microbiol.">
        <title>Pectobacterium araliae sp. nov., a pathogen causing bacterial soft rot of Japanese angelica tree in Japan.</title>
        <authorList>
            <person name="Sawada H."/>
            <person name="Someya N."/>
            <person name="Morohoshi T."/>
            <person name="Ono M."/>
            <person name="Satou M."/>
        </authorList>
    </citation>
    <scope>NUCLEOTIDE SEQUENCE [LARGE SCALE GENOMIC DNA]</scope>
    <source>
        <strain evidence="2">MAFF 302110</strain>
    </source>
</reference>
<name>A0AAN0KA57_9GAMM</name>
<dbReference type="EMBL" id="AP028908">
    <property type="protein sequence ID" value="BES84515.1"/>
    <property type="molecule type" value="Genomic_DNA"/>
</dbReference>
<dbReference type="RefSeq" id="WP_261849862.1">
    <property type="nucleotide sequence ID" value="NZ_AP028908.1"/>
</dbReference>
<dbReference type="Proteomes" id="UP001377830">
    <property type="component" value="Chromosome"/>
</dbReference>
<dbReference type="AlphaFoldDB" id="A0AAN0KA57"/>
<gene>
    <name evidence="1" type="ORF">PEC302110_16120</name>
</gene>
<proteinExistence type="predicted"/>
<accession>A0AAN0KA57</accession>
<organism evidence="1 2">
    <name type="scientific">Pectobacterium araliae</name>
    <dbReference type="NCBI Taxonomy" id="3073862"/>
    <lineage>
        <taxon>Bacteria</taxon>
        <taxon>Pseudomonadati</taxon>
        <taxon>Pseudomonadota</taxon>
        <taxon>Gammaproteobacteria</taxon>
        <taxon>Enterobacterales</taxon>
        <taxon>Pectobacteriaceae</taxon>
        <taxon>Pectobacterium</taxon>
    </lineage>
</organism>